<dbReference type="AlphaFoldDB" id="A0A4Q7DGX9"/>
<comment type="caution">
    <text evidence="1">The sequence shown here is derived from an EMBL/GenBank/DDBJ whole genome shotgun (WGS) entry which is preliminary data.</text>
</comment>
<protein>
    <recommendedName>
        <fullName evidence="3">ATP-binding protein</fullName>
    </recommendedName>
</protein>
<dbReference type="Proteomes" id="UP000293550">
    <property type="component" value="Unassembled WGS sequence"/>
</dbReference>
<keyword evidence="2" id="KW-1185">Reference proteome</keyword>
<evidence type="ECO:0000313" key="1">
    <source>
        <dbReference type="EMBL" id="RZI46043.1"/>
    </source>
</evidence>
<sequence>MISKISTVAFQGIQAEEVTVEVQMSPGLPAFNIVGLADKAVGESRERVRASFHHLGLMAIALTSPQPSF</sequence>
<proteinExistence type="predicted"/>
<dbReference type="InterPro" id="IPR020568">
    <property type="entry name" value="Ribosomal_Su5_D2-typ_SF"/>
</dbReference>
<accession>A0A4Q7DGX9</accession>
<gene>
    <name evidence="1" type="ORF">EQU50_03675</name>
</gene>
<dbReference type="SUPFAM" id="SSF54211">
    <property type="entry name" value="Ribosomal protein S5 domain 2-like"/>
    <property type="match status" value="1"/>
</dbReference>
<name>A0A4Q7DGX9_9PROT</name>
<dbReference type="EMBL" id="SCFB01000005">
    <property type="protein sequence ID" value="RZI46043.1"/>
    <property type="molecule type" value="Genomic_DNA"/>
</dbReference>
<organism evidence="1 2">
    <name type="scientific">Candidatus Finniella inopinata</name>
    <dbReference type="NCBI Taxonomy" id="1696036"/>
    <lineage>
        <taxon>Bacteria</taxon>
        <taxon>Pseudomonadati</taxon>
        <taxon>Pseudomonadota</taxon>
        <taxon>Alphaproteobacteria</taxon>
        <taxon>Holosporales</taxon>
        <taxon>Candidatus Paracaedibacteraceae</taxon>
        <taxon>Candidatus Finniella</taxon>
    </lineage>
</organism>
<evidence type="ECO:0000313" key="2">
    <source>
        <dbReference type="Proteomes" id="UP000293550"/>
    </source>
</evidence>
<dbReference type="OrthoDB" id="9813147at2"/>
<dbReference type="Pfam" id="PF13541">
    <property type="entry name" value="ChlI"/>
    <property type="match status" value="1"/>
</dbReference>
<reference evidence="1 2" key="1">
    <citation type="submission" date="2018-10" db="EMBL/GenBank/DDBJ databases">
        <title>An updated phylogeny of the Alphaproteobacteria reveals that the parasitic Rickettsiales and Holosporales have independent origins.</title>
        <authorList>
            <person name="Munoz-Gomez S.A."/>
            <person name="Hess S."/>
            <person name="Burger G."/>
            <person name="Lang B.F."/>
            <person name="Susko E."/>
            <person name="Slamovits C.H."/>
            <person name="Roger A.J."/>
        </authorList>
    </citation>
    <scope>NUCLEOTIDE SEQUENCE [LARGE SCALE GENOMIC DNA]</scope>
    <source>
        <strain evidence="1">HOLO01</strain>
    </source>
</reference>
<evidence type="ECO:0008006" key="3">
    <source>
        <dbReference type="Google" id="ProtNLM"/>
    </source>
</evidence>